<keyword evidence="4" id="KW-1185">Reference proteome</keyword>
<evidence type="ECO:0000313" key="4">
    <source>
        <dbReference type="Proteomes" id="UP000799766"/>
    </source>
</evidence>
<reference evidence="3" key="1">
    <citation type="journal article" date="2020" name="Stud. Mycol.">
        <title>101 Dothideomycetes genomes: a test case for predicting lifestyles and emergence of pathogens.</title>
        <authorList>
            <person name="Haridas S."/>
            <person name="Albert R."/>
            <person name="Binder M."/>
            <person name="Bloem J."/>
            <person name="Labutti K."/>
            <person name="Salamov A."/>
            <person name="Andreopoulos B."/>
            <person name="Baker S."/>
            <person name="Barry K."/>
            <person name="Bills G."/>
            <person name="Bluhm B."/>
            <person name="Cannon C."/>
            <person name="Castanera R."/>
            <person name="Culley D."/>
            <person name="Daum C."/>
            <person name="Ezra D."/>
            <person name="Gonzalez J."/>
            <person name="Henrissat B."/>
            <person name="Kuo A."/>
            <person name="Liang C."/>
            <person name="Lipzen A."/>
            <person name="Lutzoni F."/>
            <person name="Magnuson J."/>
            <person name="Mondo S."/>
            <person name="Nolan M."/>
            <person name="Ohm R."/>
            <person name="Pangilinan J."/>
            <person name="Park H.-J."/>
            <person name="Ramirez L."/>
            <person name="Alfaro M."/>
            <person name="Sun H."/>
            <person name="Tritt A."/>
            <person name="Yoshinaga Y."/>
            <person name="Zwiers L.-H."/>
            <person name="Turgeon B."/>
            <person name="Goodwin S."/>
            <person name="Spatafora J."/>
            <person name="Crous P."/>
            <person name="Grigoriev I."/>
        </authorList>
    </citation>
    <scope>NUCLEOTIDE SEQUENCE</scope>
    <source>
        <strain evidence="3">ATCC 16933</strain>
    </source>
</reference>
<dbReference type="Pfam" id="PF26177">
    <property type="entry name" value="zf_C2H2_17_1st"/>
    <property type="match status" value="1"/>
</dbReference>
<dbReference type="OrthoDB" id="5062908at2759"/>
<dbReference type="SMART" id="SM00355">
    <property type="entry name" value="ZnF_C2H2"/>
    <property type="match status" value="2"/>
</dbReference>
<dbReference type="InterPro" id="IPR059095">
    <property type="entry name" value="Znf_C2H2_17_2nd"/>
</dbReference>
<accession>A0A6A6NKK7</accession>
<dbReference type="AlphaFoldDB" id="A0A6A6NKK7"/>
<organism evidence="3 4">
    <name type="scientific">Lineolata rhizophorae</name>
    <dbReference type="NCBI Taxonomy" id="578093"/>
    <lineage>
        <taxon>Eukaryota</taxon>
        <taxon>Fungi</taxon>
        <taxon>Dikarya</taxon>
        <taxon>Ascomycota</taxon>
        <taxon>Pezizomycotina</taxon>
        <taxon>Dothideomycetes</taxon>
        <taxon>Dothideomycetes incertae sedis</taxon>
        <taxon>Lineolatales</taxon>
        <taxon>Lineolataceae</taxon>
        <taxon>Lineolata</taxon>
    </lineage>
</organism>
<evidence type="ECO:0000313" key="3">
    <source>
        <dbReference type="EMBL" id="KAF2452270.1"/>
    </source>
</evidence>
<dbReference type="InterPro" id="IPR059009">
    <property type="entry name" value="Znf_C2H2_17_1st"/>
</dbReference>
<feature type="domain" description="C2H2-type" evidence="2">
    <location>
        <begin position="80"/>
        <end position="110"/>
    </location>
</feature>
<feature type="domain" description="C2H2-type" evidence="2">
    <location>
        <begin position="44"/>
        <end position="70"/>
    </location>
</feature>
<evidence type="ECO:0000259" key="2">
    <source>
        <dbReference type="SMART" id="SM00355"/>
    </source>
</evidence>
<sequence>MYQTTLGEDELYHCPFEGGHQCKHKPTKLKCNYDKYVDSHLRPFKCKNAACSGARFSSTTCLLRHEREAHGMHGHGSKPHLCIFPGCERAVPGKGFPRRYNLFDHMRRVHNYTRRALPSEAELSGSRAGGKGARRKRKALG</sequence>
<gene>
    <name evidence="3" type="ORF">BDY21DRAFT_359707</name>
</gene>
<dbReference type="Proteomes" id="UP000799766">
    <property type="component" value="Unassembled WGS sequence"/>
</dbReference>
<dbReference type="InterPro" id="IPR013087">
    <property type="entry name" value="Znf_C2H2_type"/>
</dbReference>
<dbReference type="Gene3D" id="3.30.160.60">
    <property type="entry name" value="Classic Zinc Finger"/>
    <property type="match status" value="1"/>
</dbReference>
<feature type="compositionally biased region" description="Basic residues" evidence="1">
    <location>
        <begin position="132"/>
        <end position="141"/>
    </location>
</feature>
<dbReference type="Pfam" id="PF26176">
    <property type="entry name" value="zf_C2H2_17_2"/>
    <property type="match status" value="1"/>
</dbReference>
<feature type="region of interest" description="Disordered" evidence="1">
    <location>
        <begin position="119"/>
        <end position="141"/>
    </location>
</feature>
<evidence type="ECO:0000256" key="1">
    <source>
        <dbReference type="SAM" id="MobiDB-lite"/>
    </source>
</evidence>
<name>A0A6A6NKK7_9PEZI</name>
<dbReference type="EMBL" id="MU001715">
    <property type="protein sequence ID" value="KAF2452270.1"/>
    <property type="molecule type" value="Genomic_DNA"/>
</dbReference>
<proteinExistence type="predicted"/>
<protein>
    <recommendedName>
        <fullName evidence="2">C2H2-type domain-containing protein</fullName>
    </recommendedName>
</protein>